<feature type="transmembrane region" description="Helical" evidence="5">
    <location>
        <begin position="305"/>
        <end position="324"/>
    </location>
</feature>
<dbReference type="InterPro" id="IPR020846">
    <property type="entry name" value="MFS_dom"/>
</dbReference>
<keyword evidence="4 5" id="KW-0472">Membrane</keyword>
<dbReference type="InterPro" id="IPR036259">
    <property type="entry name" value="MFS_trans_sf"/>
</dbReference>
<organism evidence="7 8">
    <name type="scientific">Aspergillus neoniger (strain CBS 115656)</name>
    <dbReference type="NCBI Taxonomy" id="1448310"/>
    <lineage>
        <taxon>Eukaryota</taxon>
        <taxon>Fungi</taxon>
        <taxon>Dikarya</taxon>
        <taxon>Ascomycota</taxon>
        <taxon>Pezizomycotina</taxon>
        <taxon>Eurotiomycetes</taxon>
        <taxon>Eurotiomycetidae</taxon>
        <taxon>Eurotiales</taxon>
        <taxon>Aspergillaceae</taxon>
        <taxon>Aspergillus</taxon>
        <taxon>Aspergillus subgen. Circumdati</taxon>
    </lineage>
</organism>
<keyword evidence="8" id="KW-1185">Reference proteome</keyword>
<comment type="subcellular location">
    <subcellularLocation>
        <location evidence="1">Membrane</location>
        <topology evidence="1">Multi-pass membrane protein</topology>
    </subcellularLocation>
</comment>
<gene>
    <name evidence="7" type="ORF">BO87DRAFT_439650</name>
</gene>
<dbReference type="PROSITE" id="PS50850">
    <property type="entry name" value="MFS"/>
    <property type="match status" value="1"/>
</dbReference>
<dbReference type="PANTHER" id="PTHR23502:SF60">
    <property type="entry name" value="MAJOR FACILITATOR SUPERFAMILY (MFS) PROFILE DOMAIN-CONTAINING PROTEIN-RELATED"/>
    <property type="match status" value="1"/>
</dbReference>
<dbReference type="GO" id="GO:0016020">
    <property type="term" value="C:membrane"/>
    <property type="evidence" value="ECO:0007669"/>
    <property type="project" value="UniProtKB-SubCell"/>
</dbReference>
<evidence type="ECO:0000256" key="2">
    <source>
        <dbReference type="ARBA" id="ARBA00022692"/>
    </source>
</evidence>
<feature type="transmembrane region" description="Helical" evidence="5">
    <location>
        <begin position="132"/>
        <end position="150"/>
    </location>
</feature>
<dbReference type="Proteomes" id="UP000247647">
    <property type="component" value="Unassembled WGS sequence"/>
</dbReference>
<keyword evidence="3 5" id="KW-1133">Transmembrane helix</keyword>
<dbReference type="InterPro" id="IPR011701">
    <property type="entry name" value="MFS"/>
</dbReference>
<dbReference type="RefSeq" id="XP_025478283.1">
    <property type="nucleotide sequence ID" value="XM_025627934.1"/>
</dbReference>
<dbReference type="GO" id="GO:0022857">
    <property type="term" value="F:transmembrane transporter activity"/>
    <property type="evidence" value="ECO:0007669"/>
    <property type="project" value="InterPro"/>
</dbReference>
<feature type="transmembrane region" description="Helical" evidence="5">
    <location>
        <begin position="344"/>
        <end position="364"/>
    </location>
</feature>
<feature type="transmembrane region" description="Helical" evidence="5">
    <location>
        <begin position="450"/>
        <end position="470"/>
    </location>
</feature>
<dbReference type="PANTHER" id="PTHR23502">
    <property type="entry name" value="MAJOR FACILITATOR SUPERFAMILY"/>
    <property type="match status" value="1"/>
</dbReference>
<feature type="transmembrane region" description="Helical" evidence="5">
    <location>
        <begin position="217"/>
        <end position="237"/>
    </location>
</feature>
<dbReference type="EMBL" id="KZ821466">
    <property type="protein sequence ID" value="PYH32805.1"/>
    <property type="molecule type" value="Genomic_DNA"/>
</dbReference>
<feature type="transmembrane region" description="Helical" evidence="5">
    <location>
        <begin position="101"/>
        <end position="120"/>
    </location>
</feature>
<evidence type="ECO:0000313" key="8">
    <source>
        <dbReference type="Proteomes" id="UP000247647"/>
    </source>
</evidence>
<dbReference type="GeneID" id="37130390"/>
<evidence type="ECO:0000256" key="3">
    <source>
        <dbReference type="ARBA" id="ARBA00022989"/>
    </source>
</evidence>
<dbReference type="OrthoDB" id="6770063at2759"/>
<evidence type="ECO:0000256" key="1">
    <source>
        <dbReference type="ARBA" id="ARBA00004141"/>
    </source>
</evidence>
<feature type="transmembrane region" description="Helical" evidence="5">
    <location>
        <begin position="482"/>
        <end position="501"/>
    </location>
</feature>
<feature type="domain" description="Major facilitator superfamily (MFS) profile" evidence="6">
    <location>
        <begin position="62"/>
        <end position="515"/>
    </location>
</feature>
<proteinExistence type="predicted"/>
<dbReference type="Pfam" id="PF07690">
    <property type="entry name" value="MFS_1"/>
    <property type="match status" value="1"/>
</dbReference>
<keyword evidence="2 5" id="KW-0812">Transmembrane</keyword>
<feature type="transmembrane region" description="Helical" evidence="5">
    <location>
        <begin position="417"/>
        <end position="438"/>
    </location>
</feature>
<accession>A0A318YEC5</accession>
<sequence>MSLLTLTQRVMECASALTIRAIQSQAISEENHEPSATIPVAIVDFDPHEHPHQWPSYRKYTILLTVTLPIFLMPLTSTIIAPALDAIEADFHVTSDVKGSLTVSLFLLTYCLGPLVLAPLSELLGRVPIQQSGNVFFLAFNLAAGFSKSITQLLVFRLLSGLGASASLATGVSTTGDIFPKEQRGLSLALLNMGPVLGSCLGPIAGGYVTDYSTWRWAFHATSIFAGIIILTSLCLSRETYAPVLLRHKKQALQLTPAYKDLTLLTQFEQATNTTTPSTSKSQTLTTLYHRTLFRSLRLLLTQPIAQALPLYYGYIYGLVYLILSTFPTLWKTQYHLPASTGSLHYLAPYIGYLQGAQTCALVSDKIYLRLKTSNHGTGKPEFRLPLMIPASLLVPIGFFIYGWSAQYRTHWIVPDIGIALSLMGATVIFQCTSAYLLKAYSVYGASANGGVYILRGLTGFGFPLFSPVMYRVLGYGLGNSLLGFVAVVIGCPIPWVLWWFGERLRRKSSFADEV</sequence>
<feature type="transmembrane region" description="Helical" evidence="5">
    <location>
        <begin position="385"/>
        <end position="405"/>
    </location>
</feature>
<evidence type="ECO:0000259" key="6">
    <source>
        <dbReference type="PROSITE" id="PS50850"/>
    </source>
</evidence>
<dbReference type="CDD" id="cd17323">
    <property type="entry name" value="MFS_Tpo1_MDR_like"/>
    <property type="match status" value="1"/>
</dbReference>
<dbReference type="Gene3D" id="1.20.1250.20">
    <property type="entry name" value="MFS general substrate transporter like domains"/>
    <property type="match status" value="1"/>
</dbReference>
<name>A0A318YEC5_ASPNB</name>
<feature type="transmembrane region" description="Helical" evidence="5">
    <location>
        <begin position="60"/>
        <end position="81"/>
    </location>
</feature>
<protein>
    <submittedName>
        <fullName evidence="7">Florfenicol exporter</fullName>
    </submittedName>
</protein>
<evidence type="ECO:0000256" key="4">
    <source>
        <dbReference type="ARBA" id="ARBA00023136"/>
    </source>
</evidence>
<dbReference type="AlphaFoldDB" id="A0A318YEC5"/>
<dbReference type="SUPFAM" id="SSF103473">
    <property type="entry name" value="MFS general substrate transporter"/>
    <property type="match status" value="1"/>
</dbReference>
<reference evidence="7" key="1">
    <citation type="submission" date="2016-12" db="EMBL/GenBank/DDBJ databases">
        <title>The genomes of Aspergillus section Nigri reveals drivers in fungal speciation.</title>
        <authorList>
            <consortium name="DOE Joint Genome Institute"/>
            <person name="Vesth T.C."/>
            <person name="Nybo J."/>
            <person name="Theobald S."/>
            <person name="Brandl J."/>
            <person name="Frisvad J.C."/>
            <person name="Nielsen K.F."/>
            <person name="Lyhne E.K."/>
            <person name="Kogle M.E."/>
            <person name="Kuo A."/>
            <person name="Riley R."/>
            <person name="Clum A."/>
            <person name="Nolan M."/>
            <person name="Lipzen A."/>
            <person name="Salamov A."/>
            <person name="Henrissat B."/>
            <person name="Wiebenga A."/>
            <person name="De Vries R.P."/>
            <person name="Grigoriev I.V."/>
            <person name="Mortensen U.H."/>
            <person name="Andersen M.R."/>
            <person name="Baker S.E."/>
        </authorList>
    </citation>
    <scope>NUCLEOTIDE SEQUENCE [LARGE SCALE GENOMIC DNA]</scope>
    <source>
        <strain evidence="7">CBS 115656</strain>
    </source>
</reference>
<evidence type="ECO:0000313" key="7">
    <source>
        <dbReference type="EMBL" id="PYH32805.1"/>
    </source>
</evidence>
<evidence type="ECO:0000256" key="5">
    <source>
        <dbReference type="SAM" id="Phobius"/>
    </source>
</evidence>